<comment type="caution">
    <text evidence="12">The sequence shown here is derived from an EMBL/GenBank/DDBJ whole genome shotgun (WGS) entry which is preliminary data.</text>
</comment>
<protein>
    <submittedName>
        <fullName evidence="12">(African queen) hypothetical protein</fullName>
    </submittedName>
</protein>
<dbReference type="SUPFAM" id="SSF81324">
    <property type="entry name" value="Voltage-gated potassium channels"/>
    <property type="match status" value="2"/>
</dbReference>
<feature type="transmembrane region" description="Helical" evidence="10">
    <location>
        <begin position="253"/>
        <end position="271"/>
    </location>
</feature>
<evidence type="ECO:0000256" key="4">
    <source>
        <dbReference type="ARBA" id="ARBA00022989"/>
    </source>
</evidence>
<feature type="region of interest" description="Disordered" evidence="9">
    <location>
        <begin position="448"/>
        <end position="472"/>
    </location>
</feature>
<dbReference type="PRINTS" id="PR01586">
    <property type="entry name" value="TWIKCHANNEL"/>
</dbReference>
<evidence type="ECO:0000259" key="11">
    <source>
        <dbReference type="Pfam" id="PF07885"/>
    </source>
</evidence>
<keyword evidence="4 10" id="KW-1133">Transmembrane helix</keyword>
<dbReference type="OrthoDB" id="297496at2759"/>
<feature type="transmembrane region" description="Helical" evidence="10">
    <location>
        <begin position="337"/>
        <end position="354"/>
    </location>
</feature>
<gene>
    <name evidence="12" type="ORF">DCHRY22_LOCUS3832</name>
</gene>
<evidence type="ECO:0000256" key="6">
    <source>
        <dbReference type="ARBA" id="ARBA00023136"/>
    </source>
</evidence>
<organism evidence="12 13">
    <name type="scientific">Danaus chrysippus</name>
    <name type="common">African queen</name>
    <dbReference type="NCBI Taxonomy" id="151541"/>
    <lineage>
        <taxon>Eukaryota</taxon>
        <taxon>Metazoa</taxon>
        <taxon>Ecdysozoa</taxon>
        <taxon>Arthropoda</taxon>
        <taxon>Hexapoda</taxon>
        <taxon>Insecta</taxon>
        <taxon>Pterygota</taxon>
        <taxon>Neoptera</taxon>
        <taxon>Endopterygota</taxon>
        <taxon>Lepidoptera</taxon>
        <taxon>Glossata</taxon>
        <taxon>Ditrysia</taxon>
        <taxon>Papilionoidea</taxon>
        <taxon>Nymphalidae</taxon>
        <taxon>Danainae</taxon>
        <taxon>Danaini</taxon>
        <taxon>Danaina</taxon>
        <taxon>Danaus</taxon>
        <taxon>Anosia</taxon>
    </lineage>
</organism>
<dbReference type="Proteomes" id="UP000789524">
    <property type="component" value="Unassembled WGS sequence"/>
</dbReference>
<name>A0A8J2QGN2_9NEOP</name>
<evidence type="ECO:0000256" key="8">
    <source>
        <dbReference type="RuleBase" id="RU003857"/>
    </source>
</evidence>
<keyword evidence="5 8" id="KW-0406">Ion transport</keyword>
<dbReference type="InterPro" id="IPR005408">
    <property type="entry name" value="2pore_dom_K_chnl_TWIK"/>
</dbReference>
<feature type="transmembrane region" description="Helical" evidence="10">
    <location>
        <begin position="303"/>
        <end position="325"/>
    </location>
</feature>
<evidence type="ECO:0000256" key="9">
    <source>
        <dbReference type="SAM" id="MobiDB-lite"/>
    </source>
</evidence>
<evidence type="ECO:0000256" key="7">
    <source>
        <dbReference type="ARBA" id="ARBA00023303"/>
    </source>
</evidence>
<dbReference type="GO" id="GO:0005886">
    <property type="term" value="C:plasma membrane"/>
    <property type="evidence" value="ECO:0007669"/>
    <property type="project" value="TreeGrafter"/>
</dbReference>
<evidence type="ECO:0000256" key="3">
    <source>
        <dbReference type="ARBA" id="ARBA00022692"/>
    </source>
</evidence>
<feature type="transmembrane region" description="Helical" evidence="10">
    <location>
        <begin position="223"/>
        <end position="241"/>
    </location>
</feature>
<proteinExistence type="inferred from homology"/>
<keyword evidence="6 10" id="KW-0472">Membrane</keyword>
<evidence type="ECO:0000256" key="10">
    <source>
        <dbReference type="SAM" id="Phobius"/>
    </source>
</evidence>
<feature type="transmembrane region" description="Helical" evidence="10">
    <location>
        <begin position="142"/>
        <end position="165"/>
    </location>
</feature>
<dbReference type="GO" id="GO:0030322">
    <property type="term" value="P:stabilization of membrane potential"/>
    <property type="evidence" value="ECO:0007669"/>
    <property type="project" value="TreeGrafter"/>
</dbReference>
<evidence type="ECO:0000256" key="5">
    <source>
        <dbReference type="ARBA" id="ARBA00023065"/>
    </source>
</evidence>
<dbReference type="EMBL" id="CAKASE010000048">
    <property type="protein sequence ID" value="CAG9562512.1"/>
    <property type="molecule type" value="Genomic_DNA"/>
</dbReference>
<feature type="transmembrane region" description="Helical" evidence="10">
    <location>
        <begin position="20"/>
        <end position="41"/>
    </location>
</feature>
<dbReference type="InterPro" id="IPR013099">
    <property type="entry name" value="K_chnl_dom"/>
</dbReference>
<dbReference type="InterPro" id="IPR003280">
    <property type="entry name" value="2pore_dom_K_chnl"/>
</dbReference>
<evidence type="ECO:0000313" key="13">
    <source>
        <dbReference type="Proteomes" id="UP000789524"/>
    </source>
</evidence>
<evidence type="ECO:0000256" key="2">
    <source>
        <dbReference type="ARBA" id="ARBA00022448"/>
    </source>
</evidence>
<feature type="domain" description="Potassium channel" evidence="11">
    <location>
        <begin position="221"/>
        <end position="277"/>
    </location>
</feature>
<dbReference type="Pfam" id="PF07885">
    <property type="entry name" value="Ion_trans_2"/>
    <property type="match status" value="2"/>
</dbReference>
<comment type="similarity">
    <text evidence="8">Belongs to the two pore domain potassium channel (TC 1.A.1.8) family.</text>
</comment>
<keyword evidence="2 8" id="KW-0813">Transport</keyword>
<keyword evidence="13" id="KW-1185">Reference proteome</keyword>
<feature type="transmembrane region" description="Helical" evidence="10">
    <location>
        <begin position="366"/>
        <end position="390"/>
    </location>
</feature>
<feature type="domain" description="Potassium channel" evidence="11">
    <location>
        <begin position="314"/>
        <end position="391"/>
    </location>
</feature>
<sequence>MRLVMPGCVVDIRKMPYVRLLLIVIAMGIYLTMGASVFQALERPVERETEKRIAKIKNDFLVEHPCVTGQLNSNERPKYPRIHSYGSMSSARSDDDMTVHSQLFPYPKKMIVPREILYEEEHPPFQPLFATSRIFGKARFTCLLSIYIIFYISYLLSGALVFSALETPLENQVLLDVIRTKQDFVTKYPNVMAEDLEVLLDEVVRASNRGVSASRNVSGGPNWSFGQSLFFSSTVVTTIGYGHVTPLSKPGKLFCIVYALLGIPLTLVLLSALVERLLLPATALLRSLNAALGHLYRPFTIRLVHLMIIVMILVVFFLMIPAAIFDSLEPEWDYLDSFYYCFISLTTIGLGDYIPGDYPDQPYRPLYKVAATFYLIIGLTFLMLTLTVFYDIPQLNLSTVFSSMKLDEDPEKMRLSGSGVMGPGYGIGGLVMRDDYNHHDQRRSVVHIRPHLDDSPSPEDTTPVHARDIRVH</sequence>
<comment type="subcellular location">
    <subcellularLocation>
        <location evidence="1">Membrane</location>
        <topology evidence="1">Multi-pass membrane protein</topology>
    </subcellularLocation>
</comment>
<dbReference type="AlphaFoldDB" id="A0A8J2QGN2"/>
<keyword evidence="7 8" id="KW-0407">Ion channel</keyword>
<dbReference type="GO" id="GO:0015271">
    <property type="term" value="F:outward rectifier potassium channel activity"/>
    <property type="evidence" value="ECO:0007669"/>
    <property type="project" value="TreeGrafter"/>
</dbReference>
<keyword evidence="3 8" id="KW-0812">Transmembrane</keyword>
<dbReference type="PANTHER" id="PTHR11003">
    <property type="entry name" value="POTASSIUM CHANNEL, SUBFAMILY K"/>
    <property type="match status" value="1"/>
</dbReference>
<dbReference type="PANTHER" id="PTHR11003:SF249">
    <property type="entry name" value="TWO PORE POTASSIUM CHANNEL PROTEIN SUP-9"/>
    <property type="match status" value="1"/>
</dbReference>
<reference evidence="12" key="1">
    <citation type="submission" date="2021-09" db="EMBL/GenBank/DDBJ databases">
        <authorList>
            <person name="Martin H S."/>
        </authorList>
    </citation>
    <scope>NUCLEOTIDE SEQUENCE</scope>
</reference>
<dbReference type="PRINTS" id="PR01333">
    <property type="entry name" value="2POREKCHANEL"/>
</dbReference>
<dbReference type="GO" id="GO:0022841">
    <property type="term" value="F:potassium ion leak channel activity"/>
    <property type="evidence" value="ECO:0007669"/>
    <property type="project" value="TreeGrafter"/>
</dbReference>
<evidence type="ECO:0000313" key="12">
    <source>
        <dbReference type="EMBL" id="CAG9562512.1"/>
    </source>
</evidence>
<accession>A0A8J2QGN2</accession>
<evidence type="ECO:0000256" key="1">
    <source>
        <dbReference type="ARBA" id="ARBA00004141"/>
    </source>
</evidence>
<dbReference type="Gene3D" id="1.10.287.70">
    <property type="match status" value="2"/>
</dbReference>